<feature type="compositionally biased region" description="Polar residues" evidence="2">
    <location>
        <begin position="56"/>
        <end position="65"/>
    </location>
</feature>
<evidence type="ECO:0000313" key="4">
    <source>
        <dbReference type="Proteomes" id="UP001054902"/>
    </source>
</evidence>
<feature type="coiled-coil region" evidence="1">
    <location>
        <begin position="367"/>
        <end position="394"/>
    </location>
</feature>
<dbReference type="EMBL" id="BLLK01000038">
    <property type="protein sequence ID" value="GFH49721.1"/>
    <property type="molecule type" value="Genomic_DNA"/>
</dbReference>
<feature type="compositionally biased region" description="Basic residues" evidence="2">
    <location>
        <begin position="40"/>
        <end position="53"/>
    </location>
</feature>
<protein>
    <submittedName>
        <fullName evidence="3">Uncharacterized protein</fullName>
    </submittedName>
</protein>
<reference evidence="3 4" key="1">
    <citation type="journal article" date="2021" name="Sci. Rep.">
        <title>The genome of the diatom Chaetoceros tenuissimus carries an ancient integrated fragment of an extant virus.</title>
        <authorList>
            <person name="Hongo Y."/>
            <person name="Kimura K."/>
            <person name="Takaki Y."/>
            <person name="Yoshida Y."/>
            <person name="Baba S."/>
            <person name="Kobayashi G."/>
            <person name="Nagasaki K."/>
            <person name="Hano T."/>
            <person name="Tomaru Y."/>
        </authorList>
    </citation>
    <scope>NUCLEOTIDE SEQUENCE [LARGE SCALE GENOMIC DNA]</scope>
    <source>
        <strain evidence="3 4">NIES-3715</strain>
    </source>
</reference>
<comment type="caution">
    <text evidence="3">The sequence shown here is derived from an EMBL/GenBank/DDBJ whole genome shotgun (WGS) entry which is preliminary data.</text>
</comment>
<feature type="region of interest" description="Disordered" evidence="2">
    <location>
        <begin position="1"/>
        <end position="92"/>
    </location>
</feature>
<evidence type="ECO:0000256" key="1">
    <source>
        <dbReference type="SAM" id="Coils"/>
    </source>
</evidence>
<dbReference type="Proteomes" id="UP001054902">
    <property type="component" value="Unassembled WGS sequence"/>
</dbReference>
<gene>
    <name evidence="3" type="ORF">CTEN210_06197</name>
</gene>
<organism evidence="3 4">
    <name type="scientific">Chaetoceros tenuissimus</name>
    <dbReference type="NCBI Taxonomy" id="426638"/>
    <lineage>
        <taxon>Eukaryota</taxon>
        <taxon>Sar</taxon>
        <taxon>Stramenopiles</taxon>
        <taxon>Ochrophyta</taxon>
        <taxon>Bacillariophyta</taxon>
        <taxon>Coscinodiscophyceae</taxon>
        <taxon>Chaetocerotophycidae</taxon>
        <taxon>Chaetocerotales</taxon>
        <taxon>Chaetocerotaceae</taxon>
        <taxon>Chaetoceros</taxon>
    </lineage>
</organism>
<keyword evidence="4" id="KW-1185">Reference proteome</keyword>
<dbReference type="AlphaFoldDB" id="A0AAD3CPF1"/>
<evidence type="ECO:0000256" key="2">
    <source>
        <dbReference type="SAM" id="MobiDB-lite"/>
    </source>
</evidence>
<keyword evidence="1" id="KW-0175">Coiled coil</keyword>
<proteinExistence type="predicted"/>
<name>A0AAD3CPF1_9STRA</name>
<evidence type="ECO:0000313" key="3">
    <source>
        <dbReference type="EMBL" id="GFH49721.1"/>
    </source>
</evidence>
<accession>A0AAD3CPF1</accession>
<sequence>MNNERLQSERKKKKENNELQNEFNKSRRRRTLKLEEIRKDRTKRKKNVTRSKLSKPASNKQTNPPNYMKPKEASLQREKAKAKRKSRMDETKKRRENIIKDRTQHLISVSGENRQKRLKKRTLKVKKKKEMVRRWTYSLQLAARLELALNAIQEFREYKAKVLLENTSAKIITRAIRTYNFKRYRKRIRGAITTISMILVMKIKLWRRSRRTAAARKVCSFLLALNHENNRSGGCLELIVKAKKWRLHRQKIILLQRIIRRKIRTINAQVALVDRQWIQEQHDRTQKYIDKEYEESLQCTKTENMKIEAMNRTRRLVKLASLPKISTPTREDIERKVMEGSDILSINHIVPSEIRRGFIKSFLRYLRQNHQRMLELYKEQIDKYELELREIQAQRAVLVSFSGSKIANKWVQNELSERKLKALGVSSKPIRPVLSVLLGPIALNKLISTGEKYVEKLRSSWANVLHAPVDLHFDGKDVFLVHLKEKGLCS</sequence>
<feature type="compositionally biased region" description="Basic and acidic residues" evidence="2">
    <location>
        <begin position="69"/>
        <end position="79"/>
    </location>
</feature>